<evidence type="ECO:0000313" key="2">
    <source>
        <dbReference type="Proteomes" id="UP000604083"/>
    </source>
</evidence>
<dbReference type="Gene3D" id="3.30.420.40">
    <property type="match status" value="2"/>
</dbReference>
<dbReference type="EMBL" id="JAENIO010000012">
    <property type="protein sequence ID" value="MBK1833745.1"/>
    <property type="molecule type" value="Genomic_DNA"/>
</dbReference>
<dbReference type="AlphaFoldDB" id="A0A934RT70"/>
<dbReference type="SUPFAM" id="SSF53067">
    <property type="entry name" value="Actin-like ATPase domain"/>
    <property type="match status" value="1"/>
</dbReference>
<dbReference type="Proteomes" id="UP000604083">
    <property type="component" value="Unassembled WGS sequence"/>
</dbReference>
<accession>A0A934RT70</accession>
<sequence>MIALPDFSFSLRHPPSLDRHFLPASMWEREFRQLGEVVGRRPIEIYLSRPDGRGSLHRDFLLPQDEQFAEWNSRYLERTIKFLLWSRGGSRISIQGAPEALTGLAKIYASDGRRSFDNHFVERLFGEGISIREGGVDGAEEEESWLDSQRGLQDSHLEGCRIGFDLGGSDRKCAAVIDGEVIFSAEIPWDPYFQSDPRYHYEGVMDSLRMAARHLPRVDAIGGSAAGVYVDNRVKVASLFRGVPDRVFQDEVEGMFLRIADEWDGVPFRIVNDGDVSALAGSMAVGEGCVMGLAMGTSTAVGYVDGGGQINGWLSELAFAPIDFQREAPLDEWSGDSGCGVQYLSQQAVSRLIPASGLSISPALSAAEQLVEVQEAMERGDERAESIYETIGSYLGYAIPQISRFYEVRHLQLLGRVLSGRGGDVLLEKARAVVRDEFPVLAASLAISTPDEQIKRHGQAIAAASLPQI</sequence>
<dbReference type="InterPro" id="IPR043129">
    <property type="entry name" value="ATPase_NBD"/>
</dbReference>
<protein>
    <submittedName>
        <fullName evidence="1">ROK family protein</fullName>
    </submittedName>
</protein>
<keyword evidence="2" id="KW-1185">Reference proteome</keyword>
<reference evidence="1" key="1">
    <citation type="submission" date="2021-01" db="EMBL/GenBank/DDBJ databases">
        <title>Modified the classification status of verrucomicrobia.</title>
        <authorList>
            <person name="Feng X."/>
        </authorList>
    </citation>
    <scope>NUCLEOTIDE SEQUENCE</scope>
    <source>
        <strain evidence="1">KCTC 12986</strain>
    </source>
</reference>
<name>A0A934RT70_9BACT</name>
<comment type="caution">
    <text evidence="1">The sequence shown here is derived from an EMBL/GenBank/DDBJ whole genome shotgun (WGS) entry which is preliminary data.</text>
</comment>
<proteinExistence type="predicted"/>
<gene>
    <name evidence="1" type="ORF">JIN78_06690</name>
</gene>
<organism evidence="1 2">
    <name type="scientific">Roseibacillus ishigakijimensis</name>
    <dbReference type="NCBI Taxonomy" id="454146"/>
    <lineage>
        <taxon>Bacteria</taxon>
        <taxon>Pseudomonadati</taxon>
        <taxon>Verrucomicrobiota</taxon>
        <taxon>Verrucomicrobiia</taxon>
        <taxon>Verrucomicrobiales</taxon>
        <taxon>Verrucomicrobiaceae</taxon>
        <taxon>Roseibacillus</taxon>
    </lineage>
</organism>
<evidence type="ECO:0000313" key="1">
    <source>
        <dbReference type="EMBL" id="MBK1833745.1"/>
    </source>
</evidence>